<keyword evidence="2" id="KW-1185">Reference proteome</keyword>
<dbReference type="AlphaFoldDB" id="A0A4Y2BTL3"/>
<dbReference type="GO" id="GO:0071233">
    <property type="term" value="P:cellular response to L-leucine"/>
    <property type="evidence" value="ECO:0007669"/>
    <property type="project" value="TreeGrafter"/>
</dbReference>
<sequence length="211" mass="23994">MRMLELKQSVHRDFLVPVGGKLSEKTVDRQNFFEVTLGFLPAFRLKASKKLTKGRDNWSVGELCQAVVLLAHFHCLCSFVFASEILEQPEDCQDTGNNNVASDEDSFEEVSQDTVEELMEKMSLIQKMEKESSCDEQKNGNSVDLPSALNTQFECDTEKFVDDDLTFTRRAFSTTDGHISDFIIQADSSTSDISRPKSMCNKSWKEKFFRS</sequence>
<evidence type="ECO:0000313" key="1">
    <source>
        <dbReference type="EMBL" id="GBL95552.1"/>
    </source>
</evidence>
<accession>A0A4Y2BTL3</accession>
<dbReference type="GO" id="GO:1901031">
    <property type="term" value="P:regulation of response to reactive oxygen species"/>
    <property type="evidence" value="ECO:0007669"/>
    <property type="project" value="InterPro"/>
</dbReference>
<dbReference type="EMBL" id="BGPR01000112">
    <property type="protein sequence ID" value="GBL95552.1"/>
    <property type="molecule type" value="Genomic_DNA"/>
</dbReference>
<organism evidence="1 2">
    <name type="scientific">Araneus ventricosus</name>
    <name type="common">Orbweaver spider</name>
    <name type="synonym">Epeira ventricosa</name>
    <dbReference type="NCBI Taxonomy" id="182803"/>
    <lineage>
        <taxon>Eukaryota</taxon>
        <taxon>Metazoa</taxon>
        <taxon>Ecdysozoa</taxon>
        <taxon>Arthropoda</taxon>
        <taxon>Chelicerata</taxon>
        <taxon>Arachnida</taxon>
        <taxon>Araneae</taxon>
        <taxon>Araneomorphae</taxon>
        <taxon>Entelegynae</taxon>
        <taxon>Araneoidea</taxon>
        <taxon>Araneidae</taxon>
        <taxon>Araneus</taxon>
    </lineage>
</organism>
<dbReference type="OrthoDB" id="337464at2759"/>
<name>A0A4Y2BTL3_ARAVE</name>
<evidence type="ECO:0000313" key="2">
    <source>
        <dbReference type="Proteomes" id="UP000499080"/>
    </source>
</evidence>
<dbReference type="GO" id="GO:0070728">
    <property type="term" value="F:L-leucine binding"/>
    <property type="evidence" value="ECO:0007669"/>
    <property type="project" value="TreeGrafter"/>
</dbReference>
<dbReference type="PANTHER" id="PTHR12474:SF0">
    <property type="entry name" value="SESTRIN HOMOLOG"/>
    <property type="match status" value="1"/>
</dbReference>
<reference evidence="1 2" key="1">
    <citation type="journal article" date="2019" name="Sci. Rep.">
        <title>Orb-weaving spider Araneus ventricosus genome elucidates the spidroin gene catalogue.</title>
        <authorList>
            <person name="Kono N."/>
            <person name="Nakamura H."/>
            <person name="Ohtoshi R."/>
            <person name="Moran D.A.P."/>
            <person name="Shinohara A."/>
            <person name="Yoshida Y."/>
            <person name="Fujiwara M."/>
            <person name="Mori M."/>
            <person name="Tomita M."/>
            <person name="Arakawa K."/>
        </authorList>
    </citation>
    <scope>NUCLEOTIDE SEQUENCE [LARGE SCALE GENOMIC DNA]</scope>
</reference>
<gene>
    <name evidence="1" type="ORF">AVEN_54149_1</name>
</gene>
<dbReference type="GO" id="GO:1990253">
    <property type="term" value="P:cellular response to leucine starvation"/>
    <property type="evidence" value="ECO:0007669"/>
    <property type="project" value="TreeGrafter"/>
</dbReference>
<protein>
    <submittedName>
        <fullName evidence="1">Uncharacterized protein</fullName>
    </submittedName>
</protein>
<dbReference type="GO" id="GO:0005634">
    <property type="term" value="C:nucleus"/>
    <property type="evidence" value="ECO:0007669"/>
    <property type="project" value="InterPro"/>
</dbReference>
<dbReference type="Pfam" id="PF04636">
    <property type="entry name" value="PA26"/>
    <property type="match status" value="1"/>
</dbReference>
<dbReference type="PANTHER" id="PTHR12474">
    <property type="entry name" value="P53 REGULATED PA26 NUCLEAR PROTEIN SESTRIN"/>
    <property type="match status" value="1"/>
</dbReference>
<proteinExistence type="predicted"/>
<comment type="caution">
    <text evidence="1">The sequence shown here is derived from an EMBL/GenBank/DDBJ whole genome shotgun (WGS) entry which is preliminary data.</text>
</comment>
<dbReference type="Proteomes" id="UP000499080">
    <property type="component" value="Unassembled WGS sequence"/>
</dbReference>
<dbReference type="InterPro" id="IPR006730">
    <property type="entry name" value="Sestrin"/>
</dbReference>
<dbReference type="GO" id="GO:0016239">
    <property type="term" value="P:positive regulation of macroautophagy"/>
    <property type="evidence" value="ECO:0007669"/>
    <property type="project" value="TreeGrafter"/>
</dbReference>
<dbReference type="GO" id="GO:0016684">
    <property type="term" value="F:oxidoreductase activity, acting on peroxide as acceptor"/>
    <property type="evidence" value="ECO:0007669"/>
    <property type="project" value="TreeGrafter"/>
</dbReference>
<dbReference type="GO" id="GO:1904262">
    <property type="term" value="P:negative regulation of TORC1 signaling"/>
    <property type="evidence" value="ECO:0007669"/>
    <property type="project" value="TreeGrafter"/>
</dbReference>